<reference evidence="2" key="1">
    <citation type="submission" date="2020-10" db="EMBL/GenBank/DDBJ databases">
        <title>Ca. Dormibacterota MAGs.</title>
        <authorList>
            <person name="Montgomery K."/>
        </authorList>
    </citation>
    <scope>NUCLEOTIDE SEQUENCE [LARGE SCALE GENOMIC DNA]</scope>
    <source>
        <strain evidence="2">SC8812_S17_10</strain>
    </source>
</reference>
<comment type="caution">
    <text evidence="2">The sequence shown here is derived from an EMBL/GenBank/DDBJ whole genome shotgun (WGS) entry which is preliminary data.</text>
</comment>
<dbReference type="EMBL" id="JAEKNR010000154">
    <property type="protein sequence ID" value="MBJ7599454.1"/>
    <property type="molecule type" value="Genomic_DNA"/>
</dbReference>
<name>A0A934K3S8_9BACT</name>
<protein>
    <recommendedName>
        <fullName evidence="4">CsbD family protein</fullName>
    </recommendedName>
</protein>
<feature type="region of interest" description="Disordered" evidence="1">
    <location>
        <begin position="140"/>
        <end position="161"/>
    </location>
</feature>
<gene>
    <name evidence="2" type="ORF">JF922_15420</name>
</gene>
<dbReference type="RefSeq" id="WP_338202944.1">
    <property type="nucleotide sequence ID" value="NZ_JAEKNR010000154.1"/>
</dbReference>
<dbReference type="AlphaFoldDB" id="A0A934K3S8"/>
<accession>A0A934K3S8</accession>
<feature type="compositionally biased region" description="Basic and acidic residues" evidence="1">
    <location>
        <begin position="17"/>
        <end position="31"/>
    </location>
</feature>
<feature type="region of interest" description="Disordered" evidence="1">
    <location>
        <begin position="1"/>
        <end position="82"/>
    </location>
</feature>
<sequence length="208" mass="22031">MQEYGTTQGGSQGAKEALQDHAEQVTQKAKEVGGNVQDSVREQVDTRSTQAGEQVGSVSEAMRDMGDQLRSQGNDLPAQLANQAADRAEQLGRYLRDADANRILSDVEDFGRRQPWVMAAAGLALGVAAARFIKASGRRRYESGGYGEGRPATRDYGSTSYGSSAYGTPASAGVGIGATSGTYATEPSEVATRVNEREEGTYPLRGSE</sequence>
<proteinExistence type="predicted"/>
<dbReference type="Proteomes" id="UP000612893">
    <property type="component" value="Unassembled WGS sequence"/>
</dbReference>
<evidence type="ECO:0000256" key="1">
    <source>
        <dbReference type="SAM" id="MobiDB-lite"/>
    </source>
</evidence>
<evidence type="ECO:0000313" key="3">
    <source>
        <dbReference type="Proteomes" id="UP000612893"/>
    </source>
</evidence>
<keyword evidence="3" id="KW-1185">Reference proteome</keyword>
<evidence type="ECO:0008006" key="4">
    <source>
        <dbReference type="Google" id="ProtNLM"/>
    </source>
</evidence>
<evidence type="ECO:0000313" key="2">
    <source>
        <dbReference type="EMBL" id="MBJ7599454.1"/>
    </source>
</evidence>
<organism evidence="2 3">
    <name type="scientific">Candidatus Nephthysia bennettiae</name>
    <dbReference type="NCBI Taxonomy" id="3127016"/>
    <lineage>
        <taxon>Bacteria</taxon>
        <taxon>Bacillati</taxon>
        <taxon>Candidatus Dormiibacterota</taxon>
        <taxon>Candidatus Dormibacteria</taxon>
        <taxon>Candidatus Dormibacterales</taxon>
        <taxon>Candidatus Dormibacteraceae</taxon>
        <taxon>Candidatus Nephthysia</taxon>
    </lineage>
</organism>
<feature type="region of interest" description="Disordered" evidence="1">
    <location>
        <begin position="184"/>
        <end position="208"/>
    </location>
</feature>